<evidence type="ECO:0000313" key="2">
    <source>
        <dbReference type="EMBL" id="EUB64120.1"/>
    </source>
</evidence>
<proteinExistence type="predicted"/>
<evidence type="ECO:0000313" key="3">
    <source>
        <dbReference type="Proteomes" id="UP000019149"/>
    </source>
</evidence>
<dbReference type="EMBL" id="APAU02000004">
    <property type="protein sequence ID" value="EUB64120.1"/>
    <property type="molecule type" value="Genomic_DNA"/>
</dbReference>
<feature type="region of interest" description="Disordered" evidence="1">
    <location>
        <begin position="1"/>
        <end position="33"/>
    </location>
</feature>
<dbReference type="AlphaFoldDB" id="W6UQY2"/>
<sequence>MQPDFLSQPSPTALSTHVFAKHPPDHKHTQGATPMCCPREGISVQEYTPGWSAKCMTMWMKWICYELAFIYSITETAFSIPPTSLAMVRGISCHPVTLNADIKGVRV</sequence>
<dbReference type="RefSeq" id="XP_024355316.1">
    <property type="nucleotide sequence ID" value="XM_024490497.1"/>
</dbReference>
<comment type="caution">
    <text evidence="2">The sequence shown here is derived from an EMBL/GenBank/DDBJ whole genome shotgun (WGS) entry which is preliminary data.</text>
</comment>
<evidence type="ECO:0000256" key="1">
    <source>
        <dbReference type="SAM" id="MobiDB-lite"/>
    </source>
</evidence>
<dbReference type="Proteomes" id="UP000019149">
    <property type="component" value="Unassembled WGS sequence"/>
</dbReference>
<dbReference type="KEGG" id="egl:EGR_01248"/>
<dbReference type="CTD" id="36336963"/>
<organism evidence="2 3">
    <name type="scientific">Echinococcus granulosus</name>
    <name type="common">Hydatid tapeworm</name>
    <dbReference type="NCBI Taxonomy" id="6210"/>
    <lineage>
        <taxon>Eukaryota</taxon>
        <taxon>Metazoa</taxon>
        <taxon>Spiralia</taxon>
        <taxon>Lophotrochozoa</taxon>
        <taxon>Platyhelminthes</taxon>
        <taxon>Cestoda</taxon>
        <taxon>Eucestoda</taxon>
        <taxon>Cyclophyllidea</taxon>
        <taxon>Taeniidae</taxon>
        <taxon>Echinococcus</taxon>
        <taxon>Echinococcus granulosus group</taxon>
    </lineage>
</organism>
<gene>
    <name evidence="2" type="ORF">EGR_01248</name>
</gene>
<accession>W6UQY2</accession>
<reference evidence="2 3" key="1">
    <citation type="journal article" date="2013" name="Nat. Genet.">
        <title>The genome of the hydatid tapeworm Echinococcus granulosus.</title>
        <authorList>
            <person name="Zheng H."/>
            <person name="Zhang W."/>
            <person name="Zhang L."/>
            <person name="Zhang Z."/>
            <person name="Li J."/>
            <person name="Lu G."/>
            <person name="Zhu Y."/>
            <person name="Wang Y."/>
            <person name="Huang Y."/>
            <person name="Liu J."/>
            <person name="Kang H."/>
            <person name="Chen J."/>
            <person name="Wang L."/>
            <person name="Chen A."/>
            <person name="Yu S."/>
            <person name="Gao Z."/>
            <person name="Jin L."/>
            <person name="Gu W."/>
            <person name="Wang Z."/>
            <person name="Zhao L."/>
            <person name="Shi B."/>
            <person name="Wen H."/>
            <person name="Lin R."/>
            <person name="Jones M.K."/>
            <person name="Brejova B."/>
            <person name="Vinar T."/>
            <person name="Zhao G."/>
            <person name="McManus D.P."/>
            <person name="Chen Z."/>
            <person name="Zhou Y."/>
            <person name="Wang S."/>
        </authorList>
    </citation>
    <scope>NUCLEOTIDE SEQUENCE [LARGE SCALE GENOMIC DNA]</scope>
</reference>
<feature type="compositionally biased region" description="Polar residues" evidence="1">
    <location>
        <begin position="1"/>
        <end position="15"/>
    </location>
</feature>
<keyword evidence="3" id="KW-1185">Reference proteome</keyword>
<name>W6UQY2_ECHGR</name>
<protein>
    <submittedName>
        <fullName evidence="2">Uncharacterized protein</fullName>
    </submittedName>
</protein>
<dbReference type="GeneID" id="36336963"/>